<name>A0A5C3NK36_9AGAM</name>
<dbReference type="OrthoDB" id="1470350at2759"/>
<keyword evidence="4" id="KW-0349">Heme</keyword>
<dbReference type="SUPFAM" id="SSF48264">
    <property type="entry name" value="Cytochrome P450"/>
    <property type="match status" value="1"/>
</dbReference>
<sequence>MSLLHILLLFPLLVGMSKLIRRSFTSTGDSFSQIAGPASEHWIKGNYHRIFQDGFDYNLRLAHVYGGVAKIHAMFGGQQLYVSDPRALHHMLIKEPHVFEETDMFIMGNGLIFGEGLISTTGDQHRKQRRMVKPAFSTANLRALAPKLQRVAHQLCAILRSQLDQSPDAQEIDILPWINRCAFEYVSTACLGRTFNALTPNESNEYVEAVRNLAPQTLRLLFLRPLIPSVVRHFSPSLRCKLSEWLPMEAFQNVKRLVDIMHRCSLRISAEKRSMLSEIRDGAEGSDIMSILLRTNEASVQADQLSDAELVAQMNTFIFGGLETTTSTICRILHILAIEDHVQSRLRNEIRQAKMDYASEPRGKAESCPAIDLPYDVLMNLPYLDAVVKETLRVYPPTSLLSRTARQASALPLAKPVQSA</sequence>
<evidence type="ECO:0000256" key="8">
    <source>
        <dbReference type="ARBA" id="ARBA00023033"/>
    </source>
</evidence>
<gene>
    <name evidence="10" type="ORF">OE88DRAFT_1135807</name>
</gene>
<dbReference type="PANTHER" id="PTHR24305">
    <property type="entry name" value="CYTOCHROME P450"/>
    <property type="match status" value="1"/>
</dbReference>
<dbReference type="InterPro" id="IPR036396">
    <property type="entry name" value="Cyt_P450_sf"/>
</dbReference>
<comment type="pathway">
    <text evidence="2">Secondary metabolite biosynthesis.</text>
</comment>
<dbReference type="GO" id="GO:0004497">
    <property type="term" value="F:monooxygenase activity"/>
    <property type="evidence" value="ECO:0007669"/>
    <property type="project" value="UniProtKB-KW"/>
</dbReference>
<dbReference type="Proteomes" id="UP000305948">
    <property type="component" value="Unassembled WGS sequence"/>
</dbReference>
<keyword evidence="6" id="KW-0560">Oxidoreductase</keyword>
<evidence type="ECO:0000256" key="5">
    <source>
        <dbReference type="ARBA" id="ARBA00022723"/>
    </source>
</evidence>
<organism evidence="10 11">
    <name type="scientific">Heliocybe sulcata</name>
    <dbReference type="NCBI Taxonomy" id="5364"/>
    <lineage>
        <taxon>Eukaryota</taxon>
        <taxon>Fungi</taxon>
        <taxon>Dikarya</taxon>
        <taxon>Basidiomycota</taxon>
        <taxon>Agaricomycotina</taxon>
        <taxon>Agaricomycetes</taxon>
        <taxon>Gloeophyllales</taxon>
        <taxon>Gloeophyllaceae</taxon>
        <taxon>Heliocybe</taxon>
    </lineage>
</organism>
<dbReference type="STRING" id="5364.A0A5C3NK36"/>
<evidence type="ECO:0000256" key="6">
    <source>
        <dbReference type="ARBA" id="ARBA00023002"/>
    </source>
</evidence>
<reference evidence="10 11" key="1">
    <citation type="journal article" date="2019" name="Nat. Ecol. Evol.">
        <title>Megaphylogeny resolves global patterns of mushroom evolution.</title>
        <authorList>
            <person name="Varga T."/>
            <person name="Krizsan K."/>
            <person name="Foldi C."/>
            <person name="Dima B."/>
            <person name="Sanchez-Garcia M."/>
            <person name="Sanchez-Ramirez S."/>
            <person name="Szollosi G.J."/>
            <person name="Szarkandi J.G."/>
            <person name="Papp V."/>
            <person name="Albert L."/>
            <person name="Andreopoulos W."/>
            <person name="Angelini C."/>
            <person name="Antonin V."/>
            <person name="Barry K.W."/>
            <person name="Bougher N.L."/>
            <person name="Buchanan P."/>
            <person name="Buyck B."/>
            <person name="Bense V."/>
            <person name="Catcheside P."/>
            <person name="Chovatia M."/>
            <person name="Cooper J."/>
            <person name="Damon W."/>
            <person name="Desjardin D."/>
            <person name="Finy P."/>
            <person name="Geml J."/>
            <person name="Haridas S."/>
            <person name="Hughes K."/>
            <person name="Justo A."/>
            <person name="Karasinski D."/>
            <person name="Kautmanova I."/>
            <person name="Kiss B."/>
            <person name="Kocsube S."/>
            <person name="Kotiranta H."/>
            <person name="LaButti K.M."/>
            <person name="Lechner B.E."/>
            <person name="Liimatainen K."/>
            <person name="Lipzen A."/>
            <person name="Lukacs Z."/>
            <person name="Mihaltcheva S."/>
            <person name="Morgado L.N."/>
            <person name="Niskanen T."/>
            <person name="Noordeloos M.E."/>
            <person name="Ohm R.A."/>
            <person name="Ortiz-Santana B."/>
            <person name="Ovrebo C."/>
            <person name="Racz N."/>
            <person name="Riley R."/>
            <person name="Savchenko A."/>
            <person name="Shiryaev A."/>
            <person name="Soop K."/>
            <person name="Spirin V."/>
            <person name="Szebenyi C."/>
            <person name="Tomsovsky M."/>
            <person name="Tulloss R.E."/>
            <person name="Uehling J."/>
            <person name="Grigoriev I.V."/>
            <person name="Vagvolgyi C."/>
            <person name="Papp T."/>
            <person name="Martin F.M."/>
            <person name="Miettinen O."/>
            <person name="Hibbett D.S."/>
            <person name="Nagy L.G."/>
        </authorList>
    </citation>
    <scope>NUCLEOTIDE SEQUENCE [LARGE SCALE GENOMIC DNA]</scope>
    <source>
        <strain evidence="10 11">OMC1185</strain>
    </source>
</reference>
<evidence type="ECO:0000256" key="3">
    <source>
        <dbReference type="ARBA" id="ARBA00010617"/>
    </source>
</evidence>
<keyword evidence="5" id="KW-0479">Metal-binding</keyword>
<dbReference type="AlphaFoldDB" id="A0A5C3NK36"/>
<feature type="signal peptide" evidence="9">
    <location>
        <begin position="1"/>
        <end position="19"/>
    </location>
</feature>
<evidence type="ECO:0000256" key="1">
    <source>
        <dbReference type="ARBA" id="ARBA00001971"/>
    </source>
</evidence>
<keyword evidence="9" id="KW-0732">Signal</keyword>
<dbReference type="Pfam" id="PF00067">
    <property type="entry name" value="p450"/>
    <property type="match status" value="1"/>
</dbReference>
<dbReference type="EMBL" id="ML213506">
    <property type="protein sequence ID" value="TFK53961.1"/>
    <property type="molecule type" value="Genomic_DNA"/>
</dbReference>
<protein>
    <submittedName>
        <fullName evidence="10">Cytochrome P450</fullName>
    </submittedName>
</protein>
<dbReference type="Gene3D" id="1.10.630.10">
    <property type="entry name" value="Cytochrome P450"/>
    <property type="match status" value="1"/>
</dbReference>
<proteinExistence type="inferred from homology"/>
<accession>A0A5C3NK36</accession>
<evidence type="ECO:0000256" key="2">
    <source>
        <dbReference type="ARBA" id="ARBA00005179"/>
    </source>
</evidence>
<evidence type="ECO:0000256" key="4">
    <source>
        <dbReference type="ARBA" id="ARBA00022617"/>
    </source>
</evidence>
<dbReference type="InterPro" id="IPR050121">
    <property type="entry name" value="Cytochrome_P450_monoxygenase"/>
</dbReference>
<evidence type="ECO:0000313" key="10">
    <source>
        <dbReference type="EMBL" id="TFK53961.1"/>
    </source>
</evidence>
<dbReference type="PANTHER" id="PTHR24305:SF166">
    <property type="entry name" value="CYTOCHROME P450 12A4, MITOCHONDRIAL-RELATED"/>
    <property type="match status" value="1"/>
</dbReference>
<comment type="similarity">
    <text evidence="3">Belongs to the cytochrome P450 family.</text>
</comment>
<evidence type="ECO:0000256" key="9">
    <source>
        <dbReference type="SAM" id="SignalP"/>
    </source>
</evidence>
<dbReference type="InterPro" id="IPR001128">
    <property type="entry name" value="Cyt_P450"/>
</dbReference>
<dbReference type="GO" id="GO:0005506">
    <property type="term" value="F:iron ion binding"/>
    <property type="evidence" value="ECO:0007669"/>
    <property type="project" value="InterPro"/>
</dbReference>
<keyword evidence="8" id="KW-0503">Monooxygenase</keyword>
<evidence type="ECO:0000256" key="7">
    <source>
        <dbReference type="ARBA" id="ARBA00023004"/>
    </source>
</evidence>
<evidence type="ECO:0000313" key="11">
    <source>
        <dbReference type="Proteomes" id="UP000305948"/>
    </source>
</evidence>
<dbReference type="GO" id="GO:0020037">
    <property type="term" value="F:heme binding"/>
    <property type="evidence" value="ECO:0007669"/>
    <property type="project" value="InterPro"/>
</dbReference>
<keyword evidence="7" id="KW-0408">Iron</keyword>
<keyword evidence="11" id="KW-1185">Reference proteome</keyword>
<dbReference type="GO" id="GO:0016705">
    <property type="term" value="F:oxidoreductase activity, acting on paired donors, with incorporation or reduction of molecular oxygen"/>
    <property type="evidence" value="ECO:0007669"/>
    <property type="project" value="InterPro"/>
</dbReference>
<feature type="chain" id="PRO_5022899356" evidence="9">
    <location>
        <begin position="20"/>
        <end position="420"/>
    </location>
</feature>
<comment type="cofactor">
    <cofactor evidence="1">
        <name>heme</name>
        <dbReference type="ChEBI" id="CHEBI:30413"/>
    </cofactor>
</comment>